<dbReference type="PANTHER" id="PTHR14911:SF13">
    <property type="entry name" value="TRNA (GUANINE(6)-N2)-METHYLTRANSFERASE THUMP3"/>
    <property type="match status" value="1"/>
</dbReference>
<keyword evidence="3" id="KW-1185">Reference proteome</keyword>
<keyword evidence="2" id="KW-0808">Transferase</keyword>
<name>A0A3S8RZC1_9BACL</name>
<dbReference type="KEGG" id="plen:EIM92_20615"/>
<dbReference type="PANTHER" id="PTHR14911">
    <property type="entry name" value="THUMP DOMAIN-CONTAINING"/>
    <property type="match status" value="1"/>
</dbReference>
<dbReference type="GO" id="GO:0030488">
    <property type="term" value="P:tRNA methylation"/>
    <property type="evidence" value="ECO:0007669"/>
    <property type="project" value="TreeGrafter"/>
</dbReference>
<keyword evidence="2" id="KW-0489">Methyltransferase</keyword>
<dbReference type="OrthoDB" id="9791556at2"/>
<dbReference type="SUPFAM" id="SSF53335">
    <property type="entry name" value="S-adenosyl-L-methionine-dependent methyltransferases"/>
    <property type="match status" value="1"/>
</dbReference>
<evidence type="ECO:0000313" key="3">
    <source>
        <dbReference type="Proteomes" id="UP000273145"/>
    </source>
</evidence>
<dbReference type="Pfam" id="PF01170">
    <property type="entry name" value="UPF0020"/>
    <property type="match status" value="1"/>
</dbReference>
<protein>
    <submittedName>
        <fullName evidence="2">RNA methyltransferase</fullName>
    </submittedName>
</protein>
<dbReference type="Gene3D" id="3.40.50.150">
    <property type="entry name" value="Vaccinia Virus protein VP39"/>
    <property type="match status" value="1"/>
</dbReference>
<dbReference type="GO" id="GO:0016423">
    <property type="term" value="F:tRNA (guanine) methyltransferase activity"/>
    <property type="evidence" value="ECO:0007669"/>
    <property type="project" value="TreeGrafter"/>
</dbReference>
<dbReference type="InterPro" id="IPR029063">
    <property type="entry name" value="SAM-dependent_MTases_sf"/>
</dbReference>
<evidence type="ECO:0000313" key="2">
    <source>
        <dbReference type="EMBL" id="AZK48281.1"/>
    </source>
</evidence>
<proteinExistence type="predicted"/>
<dbReference type="InterPro" id="IPR000241">
    <property type="entry name" value="RlmKL-like_Mtase"/>
</dbReference>
<dbReference type="RefSeq" id="WP_125084440.1">
    <property type="nucleotide sequence ID" value="NZ_CP034248.1"/>
</dbReference>
<dbReference type="Proteomes" id="UP000273145">
    <property type="component" value="Chromosome"/>
</dbReference>
<dbReference type="AlphaFoldDB" id="A0A3S8RZC1"/>
<organism evidence="2 3">
    <name type="scientific">Paenibacillus lentus</name>
    <dbReference type="NCBI Taxonomy" id="1338368"/>
    <lineage>
        <taxon>Bacteria</taxon>
        <taxon>Bacillati</taxon>
        <taxon>Bacillota</taxon>
        <taxon>Bacilli</taxon>
        <taxon>Bacillales</taxon>
        <taxon>Paenibacillaceae</taxon>
        <taxon>Paenibacillus</taxon>
    </lineage>
</organism>
<evidence type="ECO:0000259" key="1">
    <source>
        <dbReference type="Pfam" id="PF01170"/>
    </source>
</evidence>
<feature type="domain" description="Ribosomal RNA large subunit methyltransferase K/L-like methyltransferase" evidence="1">
    <location>
        <begin position="152"/>
        <end position="250"/>
    </location>
</feature>
<gene>
    <name evidence="2" type="ORF">EIM92_20615</name>
</gene>
<dbReference type="CDD" id="cd02440">
    <property type="entry name" value="AdoMet_MTases"/>
    <property type="match status" value="1"/>
</dbReference>
<reference evidence="2 3" key="1">
    <citation type="submission" date="2018-11" db="EMBL/GenBank/DDBJ databases">
        <title>Genome sequencing of Paenibacillus lentus DSM25539(T).</title>
        <authorList>
            <person name="Kook J.-K."/>
            <person name="Park S.-N."/>
            <person name="Lim Y.K."/>
        </authorList>
    </citation>
    <scope>NUCLEOTIDE SEQUENCE [LARGE SCALE GENOMIC DNA]</scope>
    <source>
        <strain evidence="2 3">DSM 25539</strain>
    </source>
</reference>
<accession>A0A3S8RZC1</accession>
<dbReference type="EMBL" id="CP034248">
    <property type="protein sequence ID" value="AZK48281.1"/>
    <property type="molecule type" value="Genomic_DNA"/>
</dbReference>
<sequence length="318" mass="36208">MCRDGIDRYIYIYACHDNERRLCEMELEALFGQRPGSAGYVETTRQIDLSRSPFISSRMDILFTGDSLDSIAAQVAELRLNDRTFKVICMKRGDLRTYEEQRDIERQIGGRIRGKAEMRRPDITFGLISIRGHWSIGIFHEAEPVWLRHKNKPRNYSTGLSTPVARALVNIAVPDPHAVKVIDPCCGMGNVMVEALSMGIDIVGRDINSLAVRGAKMNLRHFGYDDGRVILGDLNEVNEPYDAAIVDMPYNLCSVLSPEERQQMLGSIERFSQRAVIVSTEPLEEELTRSGLMIRDYGTVRKSSFIRHIWLCEPRQRV</sequence>